<dbReference type="EMBL" id="VDEP01000220">
    <property type="protein sequence ID" value="KAA1122690.1"/>
    <property type="molecule type" value="Genomic_DNA"/>
</dbReference>
<dbReference type="Proteomes" id="UP000325313">
    <property type="component" value="Unassembled WGS sequence"/>
</dbReference>
<comment type="caution">
    <text evidence="1">The sequence shown here is derived from an EMBL/GenBank/DDBJ whole genome shotgun (WGS) entry which is preliminary data.</text>
</comment>
<organism evidence="1 2">
    <name type="scientific">Puccinia graminis f. sp. tritici</name>
    <dbReference type="NCBI Taxonomy" id="56615"/>
    <lineage>
        <taxon>Eukaryota</taxon>
        <taxon>Fungi</taxon>
        <taxon>Dikarya</taxon>
        <taxon>Basidiomycota</taxon>
        <taxon>Pucciniomycotina</taxon>
        <taxon>Pucciniomycetes</taxon>
        <taxon>Pucciniales</taxon>
        <taxon>Pucciniaceae</taxon>
        <taxon>Puccinia</taxon>
    </lineage>
</organism>
<evidence type="ECO:0000313" key="2">
    <source>
        <dbReference type="Proteomes" id="UP000325313"/>
    </source>
</evidence>
<accession>A0A5B0RAL4</accession>
<proteinExistence type="predicted"/>
<sequence>MLSAAFLWKCQKTIDPSKSDRSRTRSRLVVLGPLPSIQKRKIGSSSPPSTTTATIPGSIVVAYPPGNRISLLPSLNVILPSIRFNPHRIAFPVSSPLRPLEFDSPLRPPLDASFTSNSPRSSPNLLRLNLATKFILVLSAIPFCCHLATVDRSTPPPLLSLLFAHPNPLPPARRLP</sequence>
<protein>
    <submittedName>
        <fullName evidence="1">Uncharacterized protein</fullName>
    </submittedName>
</protein>
<dbReference type="AlphaFoldDB" id="A0A5B0RAL4"/>
<gene>
    <name evidence="1" type="ORF">PGTUg99_005924</name>
</gene>
<reference evidence="1 2" key="1">
    <citation type="submission" date="2019-05" db="EMBL/GenBank/DDBJ databases">
        <title>Emergence of the Ug99 lineage of the wheat stem rust pathogen through somatic hybridization.</title>
        <authorList>
            <person name="Li F."/>
            <person name="Upadhyaya N.M."/>
            <person name="Sperschneider J."/>
            <person name="Matny O."/>
            <person name="Nguyen-Phuc H."/>
            <person name="Mago R."/>
            <person name="Raley C."/>
            <person name="Miller M.E."/>
            <person name="Silverstein K.A.T."/>
            <person name="Henningsen E."/>
            <person name="Hirsch C.D."/>
            <person name="Visser B."/>
            <person name="Pretorius Z.A."/>
            <person name="Steffenson B.J."/>
            <person name="Schwessinger B."/>
            <person name="Dodds P.N."/>
            <person name="Figueroa M."/>
        </authorList>
    </citation>
    <scope>NUCLEOTIDE SEQUENCE [LARGE SCALE GENOMIC DNA]</scope>
    <source>
        <strain evidence="1 2">Ug99</strain>
    </source>
</reference>
<evidence type="ECO:0000313" key="1">
    <source>
        <dbReference type="EMBL" id="KAA1122690.1"/>
    </source>
</evidence>
<name>A0A5B0RAL4_PUCGR</name>